<keyword evidence="1" id="KW-0547">Nucleotide-binding</keyword>
<protein>
    <recommendedName>
        <fullName evidence="5">DNA2/NAM7 helicase-like C-terminal domain-containing protein</fullName>
    </recommendedName>
</protein>
<comment type="caution">
    <text evidence="6">The sequence shown here is derived from an EMBL/GenBank/DDBJ whole genome shotgun (WGS) entry which is preliminary data.</text>
</comment>
<sequence>MLERPILERLAERKDKTKLCSVMFQKQYRMHDAICAFPSQHFYGNLLQNVQNLQHLPAPATVWPQPDQPVVWIDCDTPHQMGTVIQVGNARSLNSVPLENNTSLQNPGEADLIVEAYKRLMKDGTCQAGDVAIITPYKAQQQYIERKLKELPGGLGKRANETSVGTVFSMQGSERHFILLSFVRSIAEGWALKNLAMQGSDKEIRVAVTSHNPALRQTFESHIGIAAKANLLNVALTRAKSGLVIVGNRTVLSEGSEDFFQLASNLSERGSVVPAAQFRASSFRFAKAS</sequence>
<keyword evidence="4" id="KW-0067">ATP-binding</keyword>
<dbReference type="InterPro" id="IPR047187">
    <property type="entry name" value="SF1_C_Upf1"/>
</dbReference>
<evidence type="ECO:0000256" key="3">
    <source>
        <dbReference type="ARBA" id="ARBA00022806"/>
    </source>
</evidence>
<dbReference type="PANTHER" id="PTHR43788">
    <property type="entry name" value="DNA2/NAM7 HELICASE FAMILY MEMBER"/>
    <property type="match status" value="1"/>
</dbReference>
<evidence type="ECO:0000313" key="6">
    <source>
        <dbReference type="EMBL" id="CAK9054120.1"/>
    </source>
</evidence>
<dbReference type="Pfam" id="PF13087">
    <property type="entry name" value="AAA_12"/>
    <property type="match status" value="1"/>
</dbReference>
<dbReference type="InterPro" id="IPR050534">
    <property type="entry name" value="Coronavir_polyprotein_1ab"/>
</dbReference>
<name>A0ABP0MRJ1_9DINO</name>
<evidence type="ECO:0000256" key="2">
    <source>
        <dbReference type="ARBA" id="ARBA00022801"/>
    </source>
</evidence>
<dbReference type="EMBL" id="CAXAMM010023758">
    <property type="protein sequence ID" value="CAK9054120.1"/>
    <property type="molecule type" value="Genomic_DNA"/>
</dbReference>
<dbReference type="Proteomes" id="UP001642464">
    <property type="component" value="Unassembled WGS sequence"/>
</dbReference>
<keyword evidence="2" id="KW-0378">Hydrolase</keyword>
<keyword evidence="3" id="KW-0347">Helicase</keyword>
<dbReference type="CDD" id="cd18808">
    <property type="entry name" value="SF1_C_Upf1"/>
    <property type="match status" value="1"/>
</dbReference>
<dbReference type="PANTHER" id="PTHR43788:SF16">
    <property type="entry name" value="HELICASE WITH ZINC FINGER 2"/>
    <property type="match status" value="1"/>
</dbReference>
<gene>
    <name evidence="6" type="ORF">SCF082_LOCUS29410</name>
</gene>
<evidence type="ECO:0000313" key="7">
    <source>
        <dbReference type="Proteomes" id="UP001642464"/>
    </source>
</evidence>
<evidence type="ECO:0000256" key="1">
    <source>
        <dbReference type="ARBA" id="ARBA00022741"/>
    </source>
</evidence>
<evidence type="ECO:0000259" key="5">
    <source>
        <dbReference type="Pfam" id="PF13087"/>
    </source>
</evidence>
<dbReference type="Gene3D" id="3.40.50.300">
    <property type="entry name" value="P-loop containing nucleotide triphosphate hydrolases"/>
    <property type="match status" value="1"/>
</dbReference>
<dbReference type="InterPro" id="IPR027417">
    <property type="entry name" value="P-loop_NTPase"/>
</dbReference>
<keyword evidence="7" id="KW-1185">Reference proteome</keyword>
<dbReference type="SUPFAM" id="SSF52540">
    <property type="entry name" value="P-loop containing nucleoside triphosphate hydrolases"/>
    <property type="match status" value="1"/>
</dbReference>
<accession>A0ABP0MRJ1</accession>
<feature type="domain" description="DNA2/NAM7 helicase-like C-terminal" evidence="5">
    <location>
        <begin position="3"/>
        <end position="249"/>
    </location>
</feature>
<evidence type="ECO:0000256" key="4">
    <source>
        <dbReference type="ARBA" id="ARBA00022840"/>
    </source>
</evidence>
<reference evidence="6 7" key="1">
    <citation type="submission" date="2024-02" db="EMBL/GenBank/DDBJ databases">
        <authorList>
            <person name="Chen Y."/>
            <person name="Shah S."/>
            <person name="Dougan E. K."/>
            <person name="Thang M."/>
            <person name="Chan C."/>
        </authorList>
    </citation>
    <scope>NUCLEOTIDE SEQUENCE [LARGE SCALE GENOMIC DNA]</scope>
</reference>
<dbReference type="InterPro" id="IPR041679">
    <property type="entry name" value="DNA2/NAM7-like_C"/>
</dbReference>
<proteinExistence type="predicted"/>
<organism evidence="6 7">
    <name type="scientific">Durusdinium trenchii</name>
    <dbReference type="NCBI Taxonomy" id="1381693"/>
    <lineage>
        <taxon>Eukaryota</taxon>
        <taxon>Sar</taxon>
        <taxon>Alveolata</taxon>
        <taxon>Dinophyceae</taxon>
        <taxon>Suessiales</taxon>
        <taxon>Symbiodiniaceae</taxon>
        <taxon>Durusdinium</taxon>
    </lineage>
</organism>